<accession>A0AAI8QEW6</accession>
<gene>
    <name evidence="2" type="ORF">S23_66750</name>
</gene>
<evidence type="ECO:0000313" key="2">
    <source>
        <dbReference type="EMBL" id="BAL79852.1"/>
    </source>
</evidence>
<dbReference type="Proteomes" id="UP000007886">
    <property type="component" value="Chromosome"/>
</dbReference>
<sequence length="93" mass="9915">MRGGTASQVSREAGFVEGAGFASPRLRGEAGAKRRVRGSLRESNCRRPRGGSPAPQPSPRKRGEGEHHSDIGLSEMSQSLPVKVEMKSVFIGV</sequence>
<keyword evidence="3" id="KW-1185">Reference proteome</keyword>
<dbReference type="EMBL" id="AP012279">
    <property type="protein sequence ID" value="BAL79852.1"/>
    <property type="molecule type" value="Genomic_DNA"/>
</dbReference>
<feature type="compositionally biased region" description="Basic and acidic residues" evidence="1">
    <location>
        <begin position="61"/>
        <end position="70"/>
    </location>
</feature>
<proteinExistence type="predicted"/>
<reference evidence="2 3" key="1">
    <citation type="journal article" date="2012" name="Microbes Environ.">
        <title>Complete genome sequence of Bradyrhizobium sp. S23321: insights into symbiosis evolution in soil oligotrophs.</title>
        <authorList>
            <person name="Okubo T."/>
            <person name="Tsukui T."/>
            <person name="Maita H."/>
            <person name="Okamoto S."/>
            <person name="Oshima K."/>
            <person name="Fujisawa T."/>
            <person name="Saito A."/>
            <person name="Futamata H."/>
            <person name="Hattori R."/>
            <person name="Shimomura Y."/>
            <person name="Haruta S."/>
            <person name="Morimoto S."/>
            <person name="Wang Y."/>
            <person name="Sakai Y."/>
            <person name="Hattori M."/>
            <person name="Aizawa S."/>
            <person name="Nagashima K.V.P."/>
            <person name="Masuda S."/>
            <person name="Hattori T."/>
            <person name="Yamashita A."/>
            <person name="Bao Z."/>
            <person name="Hayatsu M."/>
            <person name="Kajiya-Kanegae H."/>
            <person name="Yoshinaga I."/>
            <person name="Sakamoto K."/>
            <person name="Toyota K."/>
            <person name="Nakao M."/>
            <person name="Kohara M."/>
            <person name="Anda M."/>
            <person name="Niwa R."/>
            <person name="Jung-Hwan P."/>
            <person name="Sameshima-Saito R."/>
            <person name="Tokuda S."/>
            <person name="Yamamoto S."/>
            <person name="Yamamoto S."/>
            <person name="Yokoyama T."/>
            <person name="Akutsu T."/>
            <person name="Nakamura Y."/>
            <person name="Nakahira-Yanaka Y."/>
            <person name="Takada Hoshino Y."/>
            <person name="Hirakawa H."/>
            <person name="Mitsui H."/>
            <person name="Terasawa K."/>
            <person name="Itakura M."/>
            <person name="Sato S."/>
            <person name="Ikeda-Ohtsubo W."/>
            <person name="Sakakura N."/>
            <person name="Kaminuma E."/>
            <person name="Minamisawa K."/>
        </authorList>
    </citation>
    <scope>NUCLEOTIDE SEQUENCE [LARGE SCALE GENOMIC DNA]</scope>
    <source>
        <strain evidence="2 3">S23321</strain>
    </source>
</reference>
<dbReference type="KEGG" id="brs:S23_66750"/>
<dbReference type="AlphaFoldDB" id="A0AAI8QEW6"/>
<feature type="region of interest" description="Disordered" evidence="1">
    <location>
        <begin position="1"/>
        <end position="79"/>
    </location>
</feature>
<name>A0AAI8QEW6_9BRAD</name>
<protein>
    <submittedName>
        <fullName evidence="2">Uncharacterized protein</fullName>
    </submittedName>
</protein>
<evidence type="ECO:0000256" key="1">
    <source>
        <dbReference type="SAM" id="MobiDB-lite"/>
    </source>
</evidence>
<organism evidence="2 3">
    <name type="scientific">Bradyrhizobium cosmicum</name>
    <dbReference type="NCBI Taxonomy" id="1404864"/>
    <lineage>
        <taxon>Bacteria</taxon>
        <taxon>Pseudomonadati</taxon>
        <taxon>Pseudomonadota</taxon>
        <taxon>Alphaproteobacteria</taxon>
        <taxon>Hyphomicrobiales</taxon>
        <taxon>Nitrobacteraceae</taxon>
        <taxon>Bradyrhizobium</taxon>
    </lineage>
</organism>
<feature type="compositionally biased region" description="Polar residues" evidence="1">
    <location>
        <begin position="1"/>
        <end position="10"/>
    </location>
</feature>
<evidence type="ECO:0000313" key="3">
    <source>
        <dbReference type="Proteomes" id="UP000007886"/>
    </source>
</evidence>